<keyword evidence="4" id="KW-0702">S-nitrosylation</keyword>
<dbReference type="Gene3D" id="3.40.1050.10">
    <property type="entry name" value="Carbonic anhydrase"/>
    <property type="match status" value="1"/>
</dbReference>
<evidence type="ECO:0000256" key="9">
    <source>
        <dbReference type="RuleBase" id="RU003956"/>
    </source>
</evidence>
<accession>A0AAD4ZWX2</accession>
<dbReference type="EMBL" id="JAJFAZ020000001">
    <property type="protein sequence ID" value="KAI5355724.1"/>
    <property type="molecule type" value="Genomic_DNA"/>
</dbReference>
<organism evidence="10 11">
    <name type="scientific">Prunus dulcis</name>
    <name type="common">Almond</name>
    <name type="synonym">Amygdalus dulcis</name>
    <dbReference type="NCBI Taxonomy" id="3755"/>
    <lineage>
        <taxon>Eukaryota</taxon>
        <taxon>Viridiplantae</taxon>
        <taxon>Streptophyta</taxon>
        <taxon>Embryophyta</taxon>
        <taxon>Tracheophyta</taxon>
        <taxon>Spermatophyta</taxon>
        <taxon>Magnoliopsida</taxon>
        <taxon>eudicotyledons</taxon>
        <taxon>Gunneridae</taxon>
        <taxon>Pentapetalae</taxon>
        <taxon>rosids</taxon>
        <taxon>fabids</taxon>
        <taxon>Rosales</taxon>
        <taxon>Rosaceae</taxon>
        <taxon>Amygdaloideae</taxon>
        <taxon>Amygdaleae</taxon>
        <taxon>Prunus</taxon>
    </lineage>
</organism>
<evidence type="ECO:0000256" key="3">
    <source>
        <dbReference type="ARBA" id="ARBA00012925"/>
    </source>
</evidence>
<dbReference type="GO" id="GO:0015976">
    <property type="term" value="P:carbon utilization"/>
    <property type="evidence" value="ECO:0007669"/>
    <property type="project" value="InterPro"/>
</dbReference>
<dbReference type="InterPro" id="IPR001765">
    <property type="entry name" value="Carbonic_anhydrase"/>
</dbReference>
<comment type="similarity">
    <text evidence="2 9">Belongs to the beta-class carbonic anhydrase family.</text>
</comment>
<dbReference type="PANTHER" id="PTHR11002:SF19">
    <property type="entry name" value="BETA CARBONIC ANHYDRASE 6, MITOCHONDRIAL"/>
    <property type="match status" value="1"/>
</dbReference>
<evidence type="ECO:0000313" key="11">
    <source>
        <dbReference type="Proteomes" id="UP001054821"/>
    </source>
</evidence>
<protein>
    <recommendedName>
        <fullName evidence="3 9">Carbonic anhydrase</fullName>
        <ecNumber evidence="3 9">4.2.1.1</ecNumber>
    </recommendedName>
    <alternativeName>
        <fullName evidence="9">Carbonate dehydratase</fullName>
    </alternativeName>
</protein>
<feature type="binding site" evidence="8">
    <location>
        <position position="194"/>
    </location>
    <ligand>
        <name>Zn(2+)</name>
        <dbReference type="ChEBI" id="CHEBI:29105"/>
    </ligand>
</feature>
<keyword evidence="11" id="KW-1185">Reference proteome</keyword>
<dbReference type="GO" id="GO:0008270">
    <property type="term" value="F:zinc ion binding"/>
    <property type="evidence" value="ECO:0007669"/>
    <property type="project" value="UniProtKB-UniRule"/>
</dbReference>
<comment type="caution">
    <text evidence="10">The sequence shown here is derived from an EMBL/GenBank/DDBJ whole genome shotgun (WGS) entry which is preliminary data.</text>
</comment>
<evidence type="ECO:0000256" key="6">
    <source>
        <dbReference type="ARBA" id="ARBA00023239"/>
    </source>
</evidence>
<dbReference type="GO" id="GO:0004089">
    <property type="term" value="F:carbonate dehydratase activity"/>
    <property type="evidence" value="ECO:0007669"/>
    <property type="project" value="UniProtKB-UniRule"/>
</dbReference>
<dbReference type="Proteomes" id="UP001054821">
    <property type="component" value="Chromosome 1"/>
</dbReference>
<dbReference type="SMART" id="SM00947">
    <property type="entry name" value="Pro_CA"/>
    <property type="match status" value="1"/>
</dbReference>
<feature type="binding site" evidence="8">
    <location>
        <position position="134"/>
    </location>
    <ligand>
        <name>Zn(2+)</name>
        <dbReference type="ChEBI" id="CHEBI:29105"/>
    </ligand>
</feature>
<evidence type="ECO:0000256" key="5">
    <source>
        <dbReference type="ARBA" id="ARBA00022833"/>
    </source>
</evidence>
<evidence type="ECO:0000256" key="2">
    <source>
        <dbReference type="ARBA" id="ARBA00006217"/>
    </source>
</evidence>
<comment type="catalytic activity">
    <reaction evidence="7 9">
        <text>hydrogencarbonate + H(+) = CO2 + H2O</text>
        <dbReference type="Rhea" id="RHEA:10748"/>
        <dbReference type="ChEBI" id="CHEBI:15377"/>
        <dbReference type="ChEBI" id="CHEBI:15378"/>
        <dbReference type="ChEBI" id="CHEBI:16526"/>
        <dbReference type="ChEBI" id="CHEBI:17544"/>
        <dbReference type="EC" id="4.2.1.1"/>
    </reaction>
</comment>
<feature type="binding site" evidence="8">
    <location>
        <position position="191"/>
    </location>
    <ligand>
        <name>Zn(2+)</name>
        <dbReference type="ChEBI" id="CHEBI:29105"/>
    </ligand>
</feature>
<comment type="function">
    <text evidence="1 9">Reversible hydration of carbon dioxide.</text>
</comment>
<keyword evidence="5 8" id="KW-0862">Zinc</keyword>
<comment type="cofactor">
    <cofactor evidence="8">
        <name>Zn(2+)</name>
        <dbReference type="ChEBI" id="CHEBI:29105"/>
    </cofactor>
    <text evidence="8">Binds 1 zinc ion per subunit.</text>
</comment>
<sequence length="311" mass="34827">MVFPIRSKAHRILSTMAAVRPSSTCSNYRRKSSASILTNSAEVEQGTHVELLPSVKRHPVRRLEASNDSMELAHECSNCEGENVSKANNGPDLFGEMKERFLSFKKHKFLKESEHFQTLAQAQAPKFMVIACADSRVCPSNILGFQPGEAFMIRNVANLVPPFENGASETNAALEFAVNTLEVKNILVIGHSSCAGIETLMRMQDDGDSSSLTHSWVINAKVAKLRTKAVAPHLSFDQQCRHCEKESINSSLLNLRTYPWIEDRAKKEMLSLHGGYYDFLRCTFEKWTLDMNGTRPVGGGKYLDEDRELWG</sequence>
<dbReference type="InterPro" id="IPR015892">
    <property type="entry name" value="Carbonic_anhydrase_CS"/>
</dbReference>
<dbReference type="AlphaFoldDB" id="A0AAD4ZWX2"/>
<name>A0AAD4ZWX2_PRUDU</name>
<dbReference type="EC" id="4.2.1.1" evidence="3 9"/>
<evidence type="ECO:0000313" key="10">
    <source>
        <dbReference type="EMBL" id="KAI5355724.1"/>
    </source>
</evidence>
<evidence type="ECO:0000256" key="1">
    <source>
        <dbReference type="ARBA" id="ARBA00002904"/>
    </source>
</evidence>
<evidence type="ECO:0000256" key="8">
    <source>
        <dbReference type="PIRSR" id="PIRSR601765-1"/>
    </source>
</evidence>
<feature type="binding site" evidence="8">
    <location>
        <position position="132"/>
    </location>
    <ligand>
        <name>Zn(2+)</name>
        <dbReference type="ChEBI" id="CHEBI:29105"/>
    </ligand>
</feature>
<gene>
    <name evidence="10" type="ORF">L3X38_008619</name>
</gene>
<proteinExistence type="inferred from homology"/>
<reference evidence="10 11" key="1">
    <citation type="journal article" date="2022" name="G3 (Bethesda)">
        <title>Whole-genome sequence and methylome profiling of the almond [Prunus dulcis (Mill.) D.A. Webb] cultivar 'Nonpareil'.</title>
        <authorList>
            <person name="D'Amico-Willman K.M."/>
            <person name="Ouma W.Z."/>
            <person name="Meulia T."/>
            <person name="Sideli G.M."/>
            <person name="Gradziel T.M."/>
            <person name="Fresnedo-Ramirez J."/>
        </authorList>
    </citation>
    <scope>NUCLEOTIDE SEQUENCE [LARGE SCALE GENOMIC DNA]</scope>
    <source>
        <strain evidence="10">Clone GOH B32 T37-40</strain>
    </source>
</reference>
<keyword evidence="8" id="KW-0479">Metal-binding</keyword>
<dbReference type="Pfam" id="PF00484">
    <property type="entry name" value="Pro_CA"/>
    <property type="match status" value="1"/>
</dbReference>
<dbReference type="SUPFAM" id="SSF53056">
    <property type="entry name" value="beta-carbonic anhydrase, cab"/>
    <property type="match status" value="1"/>
</dbReference>
<evidence type="ECO:0000256" key="4">
    <source>
        <dbReference type="ARBA" id="ARBA00022799"/>
    </source>
</evidence>
<dbReference type="InterPro" id="IPR036874">
    <property type="entry name" value="Carbonic_anhydrase_sf"/>
</dbReference>
<dbReference type="PROSITE" id="PS00704">
    <property type="entry name" value="PROK_CO2_ANHYDRASE_1"/>
    <property type="match status" value="1"/>
</dbReference>
<dbReference type="FunFam" id="3.40.1050.10:FF:000003">
    <property type="entry name" value="Carbonic anhydrase"/>
    <property type="match status" value="1"/>
</dbReference>
<evidence type="ECO:0000256" key="7">
    <source>
        <dbReference type="ARBA" id="ARBA00048348"/>
    </source>
</evidence>
<dbReference type="InterPro" id="IPR045066">
    <property type="entry name" value="Beta_CA_cladeB"/>
</dbReference>
<keyword evidence="6 9" id="KW-0456">Lyase</keyword>
<dbReference type="CDD" id="cd00884">
    <property type="entry name" value="beta_CA_cladeB"/>
    <property type="match status" value="1"/>
</dbReference>
<dbReference type="PANTHER" id="PTHR11002">
    <property type="entry name" value="CARBONIC ANHYDRASE"/>
    <property type="match status" value="1"/>
</dbReference>